<sequence>MRSKIFGLPLLMAAVHGACVTAQPISPAALAESAAPVPAPTPVPSGPAIPALTPLVLRFEAEMSSQTSKTGEHFPISLAEPVLLDGKVVVPAGALGEGEVIHAKKSGGSGAAGELVLAARWLDVNGRHLRLRSLKAAVAGKDAIHQVDALNAASVMAPLPIGLLGFAISGAKAVYAKGSLATAKTAEAFAIEPTTISDGAPMVAAPENRGEMTDGN</sequence>
<evidence type="ECO:0000313" key="2">
    <source>
        <dbReference type="EMBL" id="MBC2664978.1"/>
    </source>
</evidence>
<gene>
    <name evidence="2" type="ORF">H7F51_05580</name>
</gene>
<protein>
    <submittedName>
        <fullName evidence="2">Uncharacterized protein</fullName>
    </submittedName>
</protein>
<keyword evidence="3" id="KW-1185">Reference proteome</keyword>
<evidence type="ECO:0000256" key="1">
    <source>
        <dbReference type="SAM" id="SignalP"/>
    </source>
</evidence>
<name>A0A7X1KL54_9SPHN</name>
<feature type="chain" id="PRO_5030993747" evidence="1">
    <location>
        <begin position="23"/>
        <end position="216"/>
    </location>
</feature>
<dbReference type="Proteomes" id="UP000566813">
    <property type="component" value="Unassembled WGS sequence"/>
</dbReference>
<dbReference type="RefSeq" id="WP_185663222.1">
    <property type="nucleotide sequence ID" value="NZ_JACLAW010000003.1"/>
</dbReference>
<keyword evidence="1" id="KW-0732">Signal</keyword>
<comment type="caution">
    <text evidence="2">The sequence shown here is derived from an EMBL/GenBank/DDBJ whole genome shotgun (WGS) entry which is preliminary data.</text>
</comment>
<reference evidence="2 3" key="1">
    <citation type="submission" date="2020-08" db="EMBL/GenBank/DDBJ databases">
        <title>The genome sequence of type strain Novosphingobium flavum NBRC 111647.</title>
        <authorList>
            <person name="Liu Y."/>
        </authorList>
    </citation>
    <scope>NUCLEOTIDE SEQUENCE [LARGE SCALE GENOMIC DNA]</scope>
    <source>
        <strain evidence="2 3">NBRC 111647</strain>
    </source>
</reference>
<dbReference type="EMBL" id="JACLAW010000003">
    <property type="protein sequence ID" value="MBC2664978.1"/>
    <property type="molecule type" value="Genomic_DNA"/>
</dbReference>
<evidence type="ECO:0000313" key="3">
    <source>
        <dbReference type="Proteomes" id="UP000566813"/>
    </source>
</evidence>
<accession>A0A7X1KL54</accession>
<organism evidence="2 3">
    <name type="scientific">Novosphingobium flavum</name>
    <dbReference type="NCBI Taxonomy" id="1778672"/>
    <lineage>
        <taxon>Bacteria</taxon>
        <taxon>Pseudomonadati</taxon>
        <taxon>Pseudomonadota</taxon>
        <taxon>Alphaproteobacteria</taxon>
        <taxon>Sphingomonadales</taxon>
        <taxon>Sphingomonadaceae</taxon>
        <taxon>Novosphingobium</taxon>
    </lineage>
</organism>
<feature type="signal peptide" evidence="1">
    <location>
        <begin position="1"/>
        <end position="22"/>
    </location>
</feature>
<proteinExistence type="predicted"/>
<dbReference type="AlphaFoldDB" id="A0A7X1KL54"/>